<evidence type="ECO:0000256" key="1">
    <source>
        <dbReference type="ARBA" id="ARBA00006885"/>
    </source>
</evidence>
<dbReference type="AlphaFoldDB" id="A0A1B9GW31"/>
<feature type="region of interest" description="Disordered" evidence="4">
    <location>
        <begin position="78"/>
        <end position="110"/>
    </location>
</feature>
<dbReference type="InterPro" id="IPR044996">
    <property type="entry name" value="COQ10-like"/>
</dbReference>
<evidence type="ECO:0000256" key="3">
    <source>
        <dbReference type="ARBA" id="ARBA00024947"/>
    </source>
</evidence>
<feature type="region of interest" description="Disordered" evidence="4">
    <location>
        <begin position="155"/>
        <end position="180"/>
    </location>
</feature>
<evidence type="ECO:0000256" key="2">
    <source>
        <dbReference type="ARBA" id="ARBA00011814"/>
    </source>
</evidence>
<comment type="similarity">
    <text evidence="1">Belongs to the COQ10 family.</text>
</comment>
<evidence type="ECO:0000259" key="5">
    <source>
        <dbReference type="Pfam" id="PF03364"/>
    </source>
</evidence>
<dbReference type="EMBL" id="KI669500">
    <property type="protein sequence ID" value="OCF35244.1"/>
    <property type="molecule type" value="Genomic_DNA"/>
</dbReference>
<organism evidence="6 7">
    <name type="scientific">Kwoniella heveanensis BCC8398</name>
    <dbReference type="NCBI Taxonomy" id="1296120"/>
    <lineage>
        <taxon>Eukaryota</taxon>
        <taxon>Fungi</taxon>
        <taxon>Dikarya</taxon>
        <taxon>Basidiomycota</taxon>
        <taxon>Agaricomycotina</taxon>
        <taxon>Tremellomycetes</taxon>
        <taxon>Tremellales</taxon>
        <taxon>Cryptococcaceae</taxon>
        <taxon>Kwoniella</taxon>
    </lineage>
</organism>
<name>A0A1B9GW31_9TREE</name>
<dbReference type="CDD" id="cd07813">
    <property type="entry name" value="COQ10p_like"/>
    <property type="match status" value="1"/>
</dbReference>
<dbReference type="PANTHER" id="PTHR12901">
    <property type="entry name" value="SPERM PROTEIN HOMOLOG"/>
    <property type="match status" value="1"/>
</dbReference>
<dbReference type="Pfam" id="PF03364">
    <property type="entry name" value="Polyketide_cyc"/>
    <property type="match status" value="1"/>
</dbReference>
<evidence type="ECO:0000256" key="4">
    <source>
        <dbReference type="SAM" id="MobiDB-lite"/>
    </source>
</evidence>
<dbReference type="GO" id="GO:0045333">
    <property type="term" value="P:cellular respiration"/>
    <property type="evidence" value="ECO:0007669"/>
    <property type="project" value="InterPro"/>
</dbReference>
<reference evidence="6 7" key="1">
    <citation type="submission" date="2013-07" db="EMBL/GenBank/DDBJ databases">
        <title>The Genome Sequence of Cryptococcus heveanensis BCC8398.</title>
        <authorList>
            <consortium name="The Broad Institute Genome Sequencing Platform"/>
            <person name="Cuomo C."/>
            <person name="Litvintseva A."/>
            <person name="Chen Y."/>
            <person name="Heitman J."/>
            <person name="Sun S."/>
            <person name="Springer D."/>
            <person name="Dromer F."/>
            <person name="Young S.K."/>
            <person name="Zeng Q."/>
            <person name="Gargeya S."/>
            <person name="Fitzgerald M."/>
            <person name="Abouelleil A."/>
            <person name="Alvarado L."/>
            <person name="Berlin A.M."/>
            <person name="Chapman S.B."/>
            <person name="Dewar J."/>
            <person name="Goldberg J."/>
            <person name="Griggs A."/>
            <person name="Gujja S."/>
            <person name="Hansen M."/>
            <person name="Howarth C."/>
            <person name="Imamovic A."/>
            <person name="Larimer J."/>
            <person name="McCowan C."/>
            <person name="Murphy C."/>
            <person name="Pearson M."/>
            <person name="Priest M."/>
            <person name="Roberts A."/>
            <person name="Saif S."/>
            <person name="Shea T."/>
            <person name="Sykes S."/>
            <person name="Wortman J."/>
            <person name="Nusbaum C."/>
            <person name="Birren B."/>
        </authorList>
    </citation>
    <scope>NUCLEOTIDE SEQUENCE [LARGE SCALE GENOMIC DNA]</scope>
    <source>
        <strain evidence="6 7">BCC8398</strain>
    </source>
</reference>
<evidence type="ECO:0000313" key="7">
    <source>
        <dbReference type="Proteomes" id="UP000092666"/>
    </source>
</evidence>
<feature type="region of interest" description="Disordered" evidence="4">
    <location>
        <begin position="243"/>
        <end position="277"/>
    </location>
</feature>
<dbReference type="OrthoDB" id="292693at2759"/>
<dbReference type="Gene3D" id="3.30.530.20">
    <property type="match status" value="1"/>
</dbReference>
<comment type="subunit">
    <text evidence="2">Interacts with coenzyme Q.</text>
</comment>
<dbReference type="SUPFAM" id="SSF55961">
    <property type="entry name" value="Bet v1-like"/>
    <property type="match status" value="2"/>
</dbReference>
<dbReference type="STRING" id="1296120.A0A1B9GW31"/>
<evidence type="ECO:0000313" key="6">
    <source>
        <dbReference type="EMBL" id="OCF35244.1"/>
    </source>
</evidence>
<accession>A0A1B9GW31</accession>
<keyword evidence="7" id="KW-1185">Reference proteome</keyword>
<dbReference type="InterPro" id="IPR005031">
    <property type="entry name" value="COQ10_START"/>
</dbReference>
<dbReference type="GO" id="GO:0048039">
    <property type="term" value="F:ubiquinone binding"/>
    <property type="evidence" value="ECO:0007669"/>
    <property type="project" value="InterPro"/>
</dbReference>
<reference evidence="7" key="2">
    <citation type="submission" date="2013-12" db="EMBL/GenBank/DDBJ databases">
        <title>Evolution of pathogenesis and genome organization in the Tremellales.</title>
        <authorList>
            <person name="Cuomo C."/>
            <person name="Litvintseva A."/>
            <person name="Heitman J."/>
            <person name="Chen Y."/>
            <person name="Sun S."/>
            <person name="Springer D."/>
            <person name="Dromer F."/>
            <person name="Young S."/>
            <person name="Zeng Q."/>
            <person name="Chapman S."/>
            <person name="Gujja S."/>
            <person name="Saif S."/>
            <person name="Birren B."/>
        </authorList>
    </citation>
    <scope>NUCLEOTIDE SEQUENCE [LARGE SCALE GENOMIC DNA]</scope>
    <source>
        <strain evidence="7">BCC8398</strain>
    </source>
</reference>
<proteinExistence type="inferred from homology"/>
<feature type="compositionally biased region" description="Low complexity" evidence="4">
    <location>
        <begin position="155"/>
        <end position="177"/>
    </location>
</feature>
<feature type="compositionally biased region" description="Low complexity" evidence="4">
    <location>
        <begin position="246"/>
        <end position="268"/>
    </location>
</feature>
<sequence length="328" mass="35150">MSFSSSASKRGVALAKNLVSTELKRPSHAHFNVQSIASQHNSVPLPINRRLSQSQTSPQQQQRRSFFSLPDITKLANLVPGQSQPNADADAGASRQSSGGDSGVSSSIETDGEVQRFHARKILPYSQTQLYSLVSDVPSYSSFIPFCNSSTVLSRPASPTSTSSSSAPSSTGSLQSSREWAEWTPGTKPFEVLAELAVGFGGLEERYVSKVVGKPFESVTAIATKQTPLFKSLITRWSFAPASSQSPHLSFTPTSSSSSTDPNVPVTPGQQTTQSPDVGPTLLTIDLAFNFANPLHRIASQAVLPKVAEKMIEAFEKRCLKVYGKGTQ</sequence>
<dbReference type="PANTHER" id="PTHR12901:SF10">
    <property type="entry name" value="COENZYME Q-BINDING PROTEIN COQ10, MITOCHONDRIAL"/>
    <property type="match status" value="1"/>
</dbReference>
<gene>
    <name evidence="6" type="ORF">I316_03287</name>
</gene>
<protein>
    <recommendedName>
        <fullName evidence="5">Coenzyme Q-binding protein COQ10 START domain-containing protein</fullName>
    </recommendedName>
</protein>
<dbReference type="GO" id="GO:0005739">
    <property type="term" value="C:mitochondrion"/>
    <property type="evidence" value="ECO:0007669"/>
    <property type="project" value="TreeGrafter"/>
</dbReference>
<dbReference type="Proteomes" id="UP000092666">
    <property type="component" value="Unassembled WGS sequence"/>
</dbReference>
<comment type="function">
    <text evidence="3">Required for the function of coenzyme Q in the respiratory chain. May serve as a chaperone or may be involved in the transport of Q6 from its site of synthesis to the catalytic sites of the respiratory complexes.</text>
</comment>
<dbReference type="InterPro" id="IPR023393">
    <property type="entry name" value="START-like_dom_sf"/>
</dbReference>
<feature type="domain" description="Coenzyme Q-binding protein COQ10 START" evidence="5">
    <location>
        <begin position="123"/>
        <end position="316"/>
    </location>
</feature>
<feature type="compositionally biased region" description="Low complexity" evidence="4">
    <location>
        <begin position="94"/>
        <end position="107"/>
    </location>
</feature>